<dbReference type="Pfam" id="PF00210">
    <property type="entry name" value="Ferritin"/>
    <property type="match status" value="1"/>
</dbReference>
<dbReference type="RefSeq" id="WP_092875492.1">
    <property type="nucleotide sequence ID" value="NZ_FOVC01000002.1"/>
</dbReference>
<feature type="binding site" evidence="7">
    <location>
        <position position="94"/>
    </location>
    <ligand>
        <name>Fe cation</name>
        <dbReference type="ChEBI" id="CHEBI:24875"/>
        <label>1</label>
    </ligand>
</feature>
<reference evidence="11" key="1">
    <citation type="submission" date="2016-10" db="EMBL/GenBank/DDBJ databases">
        <authorList>
            <person name="Varghese N."/>
            <person name="Submissions S."/>
        </authorList>
    </citation>
    <scope>NUCLEOTIDE SEQUENCE [LARGE SCALE GENOMIC DNA]</scope>
    <source>
        <strain evidence="11">N6PO6</strain>
    </source>
</reference>
<name>A0A1I4VYP2_9GAMM</name>
<dbReference type="CDD" id="cd01055">
    <property type="entry name" value="Nonheme_Ferritin"/>
    <property type="match status" value="1"/>
</dbReference>
<feature type="binding site" evidence="7">
    <location>
        <position position="127"/>
    </location>
    <ligand>
        <name>Fe cation</name>
        <dbReference type="ChEBI" id="CHEBI:24875"/>
        <label>1</label>
    </ligand>
</feature>
<evidence type="ECO:0000256" key="7">
    <source>
        <dbReference type="PIRSR" id="PIRSR601519-1"/>
    </source>
</evidence>
<keyword evidence="5 7" id="KW-0408">Iron</keyword>
<evidence type="ECO:0000256" key="8">
    <source>
        <dbReference type="RuleBase" id="RU361145"/>
    </source>
</evidence>
<keyword evidence="8" id="KW-0963">Cytoplasm</keyword>
<keyword evidence="2 8" id="KW-0409">Iron storage</keyword>
<dbReference type="GO" id="GO:0004322">
    <property type="term" value="F:ferroxidase activity"/>
    <property type="evidence" value="ECO:0007669"/>
    <property type="project" value="TreeGrafter"/>
</dbReference>
<evidence type="ECO:0000256" key="4">
    <source>
        <dbReference type="ARBA" id="ARBA00023002"/>
    </source>
</evidence>
<dbReference type="AlphaFoldDB" id="A0A1I4VYP2"/>
<feature type="binding site" evidence="7">
    <location>
        <position position="17"/>
    </location>
    <ligand>
        <name>Fe cation</name>
        <dbReference type="ChEBI" id="CHEBI:24875"/>
        <label>1</label>
    </ligand>
</feature>
<dbReference type="STRING" id="1367852.SAMN05216516_102162"/>
<evidence type="ECO:0000256" key="5">
    <source>
        <dbReference type="ARBA" id="ARBA00023004"/>
    </source>
</evidence>
<dbReference type="SUPFAM" id="SSF47240">
    <property type="entry name" value="Ferritin-like"/>
    <property type="match status" value="1"/>
</dbReference>
<dbReference type="EMBL" id="FOVC01000002">
    <property type="protein sequence ID" value="SFN06270.1"/>
    <property type="molecule type" value="Genomic_DNA"/>
</dbReference>
<feature type="domain" description="Ferritin-like diiron" evidence="9">
    <location>
        <begin position="1"/>
        <end position="145"/>
    </location>
</feature>
<dbReference type="PROSITE" id="PS50905">
    <property type="entry name" value="FERRITIN_LIKE"/>
    <property type="match status" value="1"/>
</dbReference>
<keyword evidence="4" id="KW-0560">Oxidoreductase</keyword>
<dbReference type="GO" id="GO:0008199">
    <property type="term" value="F:ferric iron binding"/>
    <property type="evidence" value="ECO:0007669"/>
    <property type="project" value="InterPro"/>
</dbReference>
<dbReference type="PANTHER" id="PTHR11431:SF127">
    <property type="entry name" value="BACTERIAL NON-HEME FERRITIN"/>
    <property type="match status" value="1"/>
</dbReference>
<evidence type="ECO:0000313" key="10">
    <source>
        <dbReference type="EMBL" id="SFN06270.1"/>
    </source>
</evidence>
<evidence type="ECO:0000259" key="9">
    <source>
        <dbReference type="PROSITE" id="PS50905"/>
    </source>
</evidence>
<dbReference type="GO" id="GO:0006879">
    <property type="term" value="P:intracellular iron ion homeostasis"/>
    <property type="evidence" value="ECO:0007669"/>
    <property type="project" value="UniProtKB-KW"/>
</dbReference>
<dbReference type="InterPro" id="IPR009078">
    <property type="entry name" value="Ferritin-like_SF"/>
</dbReference>
<dbReference type="Gene3D" id="1.20.1260.10">
    <property type="match status" value="1"/>
</dbReference>
<dbReference type="InterPro" id="IPR001519">
    <property type="entry name" value="Ferritin"/>
</dbReference>
<comment type="subunit">
    <text evidence="6">Homooligomer of 24 subunits that assemble into a spherical protein shell (12 +/- 1 nM diameter) that can sequester at least 2000 iron atoms.</text>
</comment>
<comment type="similarity">
    <text evidence="1 8">Belongs to the ferritin family. Prokaryotic subfamily.</text>
</comment>
<proteinExistence type="inferred from homology"/>
<evidence type="ECO:0000256" key="1">
    <source>
        <dbReference type="ARBA" id="ARBA00006950"/>
    </source>
</evidence>
<evidence type="ECO:0000256" key="6">
    <source>
        <dbReference type="ARBA" id="ARBA00061982"/>
    </source>
</evidence>
<comment type="catalytic activity">
    <reaction evidence="8">
        <text>4 Fe(2+) + O2 + 6 H2O = 4 iron(III) oxide-hydroxide + 12 H(+)</text>
        <dbReference type="Rhea" id="RHEA:11972"/>
        <dbReference type="ChEBI" id="CHEBI:15377"/>
        <dbReference type="ChEBI" id="CHEBI:15378"/>
        <dbReference type="ChEBI" id="CHEBI:15379"/>
        <dbReference type="ChEBI" id="CHEBI:29033"/>
        <dbReference type="ChEBI" id="CHEBI:78619"/>
        <dbReference type="EC" id="1.16.3.2"/>
    </reaction>
</comment>
<dbReference type="InterPro" id="IPR009040">
    <property type="entry name" value="Ferritin-like_diiron"/>
</dbReference>
<dbReference type="EC" id="1.16.3.2" evidence="8"/>
<dbReference type="Proteomes" id="UP000242222">
    <property type="component" value="Unassembled WGS sequence"/>
</dbReference>
<evidence type="ECO:0000313" key="11">
    <source>
        <dbReference type="Proteomes" id="UP000242222"/>
    </source>
</evidence>
<gene>
    <name evidence="10" type="ORF">SAMN05216516_102162</name>
</gene>
<dbReference type="GO" id="GO:0006826">
    <property type="term" value="P:iron ion transport"/>
    <property type="evidence" value="ECO:0007669"/>
    <property type="project" value="InterPro"/>
</dbReference>
<evidence type="ECO:0000256" key="3">
    <source>
        <dbReference type="ARBA" id="ARBA00022723"/>
    </source>
</evidence>
<feature type="binding site" evidence="7">
    <location>
        <position position="53"/>
    </location>
    <ligand>
        <name>Fe cation</name>
        <dbReference type="ChEBI" id="CHEBI:24875"/>
        <label>1</label>
    </ligand>
</feature>
<keyword evidence="11" id="KW-1185">Reference proteome</keyword>
<feature type="binding site" evidence="7">
    <location>
        <position position="50"/>
    </location>
    <ligand>
        <name>Fe cation</name>
        <dbReference type="ChEBI" id="CHEBI:24875"/>
        <label>1</label>
    </ligand>
</feature>
<protein>
    <recommendedName>
        <fullName evidence="8">Ferritin</fullName>
        <ecNumber evidence="8">1.16.3.2</ecNumber>
    </recommendedName>
</protein>
<evidence type="ECO:0000256" key="2">
    <source>
        <dbReference type="ARBA" id="ARBA00022434"/>
    </source>
</evidence>
<dbReference type="InterPro" id="IPR041719">
    <property type="entry name" value="Ferritin_prok"/>
</dbReference>
<dbReference type="GO" id="GO:0005829">
    <property type="term" value="C:cytosol"/>
    <property type="evidence" value="ECO:0007669"/>
    <property type="project" value="TreeGrafter"/>
</dbReference>
<sequence>MLSNEMTAKLNEQLNLEFYSANLYLQMSAWCSDKGFEGAAVFLREHSSEEMNHMRRLFNYLSDTGAMPVLGSIDAPPVTFNSLSEVFDKTYEHEKFITKKINELAHAAITSQDYSTFNFLQWYVAEQHEEEKLFKAVIDKLALVGQDGKGLYLADKDLGNMGSQETP</sequence>
<dbReference type="InterPro" id="IPR008331">
    <property type="entry name" value="Ferritin_DPS_dom"/>
</dbReference>
<organism evidence="10 11">
    <name type="scientific">Izhakiella capsodis</name>
    <dbReference type="NCBI Taxonomy" id="1367852"/>
    <lineage>
        <taxon>Bacteria</taxon>
        <taxon>Pseudomonadati</taxon>
        <taxon>Pseudomonadota</taxon>
        <taxon>Gammaproteobacteria</taxon>
        <taxon>Enterobacterales</taxon>
        <taxon>Erwiniaceae</taxon>
        <taxon>Izhakiella</taxon>
    </lineage>
</organism>
<comment type="subcellular location">
    <subcellularLocation>
        <location evidence="8">Cytoplasm</location>
    </subcellularLocation>
</comment>
<accession>A0A1I4VYP2</accession>
<dbReference type="FunFam" id="1.20.1260.10:FF:000001">
    <property type="entry name" value="Non-heme ferritin"/>
    <property type="match status" value="1"/>
</dbReference>
<dbReference type="NCBIfam" id="NF007638">
    <property type="entry name" value="PRK10304.1"/>
    <property type="match status" value="1"/>
</dbReference>
<dbReference type="OrthoDB" id="9801481at2"/>
<dbReference type="PANTHER" id="PTHR11431">
    <property type="entry name" value="FERRITIN"/>
    <property type="match status" value="1"/>
</dbReference>
<keyword evidence="3 7" id="KW-0479">Metal-binding</keyword>
<dbReference type="SMR" id="A0A1I4VYP2"/>
<dbReference type="GO" id="GO:0042802">
    <property type="term" value="F:identical protein binding"/>
    <property type="evidence" value="ECO:0007669"/>
    <property type="project" value="UniProtKB-ARBA"/>
</dbReference>
<dbReference type="InterPro" id="IPR012347">
    <property type="entry name" value="Ferritin-like"/>
</dbReference>
<dbReference type="GO" id="GO:0008198">
    <property type="term" value="F:ferrous iron binding"/>
    <property type="evidence" value="ECO:0007669"/>
    <property type="project" value="TreeGrafter"/>
</dbReference>
<comment type="function">
    <text evidence="8">Iron-storage protein.</text>
</comment>